<dbReference type="SUPFAM" id="SSF52540">
    <property type="entry name" value="P-loop containing nucleoside triphosphate hydrolases"/>
    <property type="match status" value="1"/>
</dbReference>
<dbReference type="RefSeq" id="WP_060650961.1">
    <property type="nucleotide sequence ID" value="NZ_AZXY01000002.1"/>
</dbReference>
<evidence type="ECO:0000313" key="8">
    <source>
        <dbReference type="Proteomes" id="UP000053060"/>
    </source>
</evidence>
<reference evidence="8" key="1">
    <citation type="submission" date="2015-01" db="EMBL/GenBank/DDBJ databases">
        <title>Draft genome sequence of Rhodococcus pyridinivorans strain KG-16, a hydrocarbon-degrading bacterium.</title>
        <authorList>
            <person name="Aggarwal R.K."/>
            <person name="Dawar C."/>
        </authorList>
    </citation>
    <scope>NUCLEOTIDE SEQUENCE [LARGE SCALE GENOMIC DNA]</scope>
    <source>
        <strain evidence="8">KG-16</strain>
    </source>
</reference>
<dbReference type="InterPro" id="IPR050153">
    <property type="entry name" value="Metal_Ion_Import_ABC"/>
</dbReference>
<evidence type="ECO:0000259" key="6">
    <source>
        <dbReference type="PROSITE" id="PS50893"/>
    </source>
</evidence>
<evidence type="ECO:0000256" key="4">
    <source>
        <dbReference type="ARBA" id="ARBA00022840"/>
    </source>
</evidence>
<dbReference type="AlphaFoldDB" id="A0A0V9UNM1"/>
<sequence length="265" mass="28166">MTSTLDTPALFVDDVTVRYDTVLALQNVTLKLAPGRVCGLVGTNGSGKSTLFKTIMGLVRPTSGRVTIGGTTTAVARRRTQVAYVPQSEAVDWNFPIGVRDVVMTGRYGHQGFLRRPRAADHEAVDAALERVGMTALSGRQIGQLSGGQRKRVFVARAIAQGSPLLLLDEPFAGVDTTTEHALTAVIRELAASGHTILVATHDLAGLAQLCDEAVLLQRRVLVHGSPEEILLPENLARAFGAPPPANGGRAEDVARETYAQEAGR</sequence>
<comment type="caution">
    <text evidence="7">The sequence shown here is derived from an EMBL/GenBank/DDBJ whole genome shotgun (WGS) entry which is preliminary data.</text>
</comment>
<dbReference type="CDD" id="cd03235">
    <property type="entry name" value="ABC_Metallic_Cations"/>
    <property type="match status" value="1"/>
</dbReference>
<protein>
    <submittedName>
        <fullName evidence="7">ABC transporter</fullName>
    </submittedName>
</protein>
<feature type="region of interest" description="Disordered" evidence="5">
    <location>
        <begin position="242"/>
        <end position="265"/>
    </location>
</feature>
<comment type="similarity">
    <text evidence="1">Belongs to the ABC transporter superfamily.</text>
</comment>
<dbReference type="InterPro" id="IPR027417">
    <property type="entry name" value="P-loop_NTPase"/>
</dbReference>
<proteinExistence type="inferred from homology"/>
<dbReference type="Pfam" id="PF00005">
    <property type="entry name" value="ABC_tran"/>
    <property type="match status" value="1"/>
</dbReference>
<dbReference type="InterPro" id="IPR003439">
    <property type="entry name" value="ABC_transporter-like_ATP-bd"/>
</dbReference>
<dbReference type="SMART" id="SM00382">
    <property type="entry name" value="AAA"/>
    <property type="match status" value="1"/>
</dbReference>
<accession>A0A0V9UNM1</accession>
<evidence type="ECO:0000256" key="2">
    <source>
        <dbReference type="ARBA" id="ARBA00022448"/>
    </source>
</evidence>
<name>A0A0V9UNM1_9NOCA</name>
<feature type="domain" description="ABC transporter" evidence="6">
    <location>
        <begin position="10"/>
        <end position="244"/>
    </location>
</feature>
<dbReference type="InterPro" id="IPR003593">
    <property type="entry name" value="AAA+_ATPase"/>
</dbReference>
<keyword evidence="4" id="KW-0067">ATP-binding</keyword>
<evidence type="ECO:0000256" key="1">
    <source>
        <dbReference type="ARBA" id="ARBA00005417"/>
    </source>
</evidence>
<dbReference type="GeneID" id="86865627"/>
<dbReference type="PANTHER" id="PTHR42734:SF5">
    <property type="entry name" value="IRON TRANSPORT SYSTEM ATP-BINDING PROTEIN HI_0361-RELATED"/>
    <property type="match status" value="1"/>
</dbReference>
<dbReference type="PROSITE" id="PS50893">
    <property type="entry name" value="ABC_TRANSPORTER_2"/>
    <property type="match status" value="1"/>
</dbReference>
<evidence type="ECO:0000256" key="5">
    <source>
        <dbReference type="SAM" id="MobiDB-lite"/>
    </source>
</evidence>
<keyword evidence="2" id="KW-0813">Transport</keyword>
<keyword evidence="3" id="KW-0547">Nucleotide-binding</keyword>
<dbReference type="Gene3D" id="3.40.50.300">
    <property type="entry name" value="P-loop containing nucleotide triphosphate hydrolases"/>
    <property type="match status" value="1"/>
</dbReference>
<dbReference type="GO" id="GO:0005524">
    <property type="term" value="F:ATP binding"/>
    <property type="evidence" value="ECO:0007669"/>
    <property type="project" value="UniProtKB-KW"/>
</dbReference>
<dbReference type="GO" id="GO:0016887">
    <property type="term" value="F:ATP hydrolysis activity"/>
    <property type="evidence" value="ECO:0007669"/>
    <property type="project" value="InterPro"/>
</dbReference>
<dbReference type="PATRIC" id="fig|1441730.3.peg.1110"/>
<dbReference type="PROSITE" id="PS00211">
    <property type="entry name" value="ABC_TRANSPORTER_1"/>
    <property type="match status" value="1"/>
</dbReference>
<organism evidence="7 8">
    <name type="scientific">Rhodococcus pyridinivorans KG-16</name>
    <dbReference type="NCBI Taxonomy" id="1441730"/>
    <lineage>
        <taxon>Bacteria</taxon>
        <taxon>Bacillati</taxon>
        <taxon>Actinomycetota</taxon>
        <taxon>Actinomycetes</taxon>
        <taxon>Mycobacteriales</taxon>
        <taxon>Nocardiaceae</taxon>
        <taxon>Rhodococcus</taxon>
    </lineage>
</organism>
<reference evidence="7 8" key="2">
    <citation type="journal article" date="2016" name="Genome Announc.">
        <title>Draft Genome Sequence of a Versatile Hydrocarbon-Degrading Bacterium, Rhodococcus pyridinivorans Strain KG-16, Collected from Oil Fields in India.</title>
        <authorList>
            <person name="Aggarwal R.K."/>
            <person name="Dawar C."/>
            <person name="Phanindranath R."/>
            <person name="Mutnuri L."/>
            <person name="Dayal A.M."/>
        </authorList>
    </citation>
    <scope>NUCLEOTIDE SEQUENCE [LARGE SCALE GENOMIC DNA]</scope>
    <source>
        <strain evidence="7 8">KG-16</strain>
    </source>
</reference>
<dbReference type="EMBL" id="AZXY01000002">
    <property type="protein sequence ID" value="KSZ59598.1"/>
    <property type="molecule type" value="Genomic_DNA"/>
</dbReference>
<evidence type="ECO:0000313" key="7">
    <source>
        <dbReference type="EMBL" id="KSZ59598.1"/>
    </source>
</evidence>
<dbReference type="InterPro" id="IPR017871">
    <property type="entry name" value="ABC_transporter-like_CS"/>
</dbReference>
<dbReference type="PANTHER" id="PTHR42734">
    <property type="entry name" value="METAL TRANSPORT SYSTEM ATP-BINDING PROTEIN TM_0124-RELATED"/>
    <property type="match status" value="1"/>
</dbReference>
<gene>
    <name evidence="7" type="ORF">Z045_05310</name>
</gene>
<dbReference type="FunFam" id="3.40.50.300:FF:000134">
    <property type="entry name" value="Iron-enterobactin ABC transporter ATP-binding protein"/>
    <property type="match status" value="1"/>
</dbReference>
<evidence type="ECO:0000256" key="3">
    <source>
        <dbReference type="ARBA" id="ARBA00022741"/>
    </source>
</evidence>
<dbReference type="Proteomes" id="UP000053060">
    <property type="component" value="Unassembled WGS sequence"/>
</dbReference>